<evidence type="ECO:0000256" key="1">
    <source>
        <dbReference type="SAM" id="SignalP"/>
    </source>
</evidence>
<keyword evidence="1" id="KW-0732">Signal</keyword>
<accession>A0ABV7RZ66</accession>
<comment type="caution">
    <text evidence="2">The sequence shown here is derived from an EMBL/GenBank/DDBJ whole genome shotgun (WGS) entry which is preliminary data.</text>
</comment>
<dbReference type="RefSeq" id="WP_379030738.1">
    <property type="nucleotide sequence ID" value="NZ_JBHRXE010000033.1"/>
</dbReference>
<feature type="signal peptide" evidence="1">
    <location>
        <begin position="1"/>
        <end position="30"/>
    </location>
</feature>
<evidence type="ECO:0000313" key="3">
    <source>
        <dbReference type="Proteomes" id="UP001595596"/>
    </source>
</evidence>
<gene>
    <name evidence="2" type="ORF">ACFOMP_11790</name>
</gene>
<name>A0ABV7RZ66_9RHOB</name>
<evidence type="ECO:0000313" key="2">
    <source>
        <dbReference type="EMBL" id="MFC3570134.1"/>
    </source>
</evidence>
<reference evidence="3" key="1">
    <citation type="journal article" date="2019" name="Int. J. Syst. Evol. Microbiol.">
        <title>The Global Catalogue of Microorganisms (GCM) 10K type strain sequencing project: providing services to taxonomists for standard genome sequencing and annotation.</title>
        <authorList>
            <consortium name="The Broad Institute Genomics Platform"/>
            <consortium name="The Broad Institute Genome Sequencing Center for Infectious Disease"/>
            <person name="Wu L."/>
            <person name="Ma J."/>
        </authorList>
    </citation>
    <scope>NUCLEOTIDE SEQUENCE [LARGE SCALE GENOMIC DNA]</scope>
    <source>
        <strain evidence="3">VKM B-3226</strain>
    </source>
</reference>
<keyword evidence="3" id="KW-1185">Reference proteome</keyword>
<organism evidence="2 3">
    <name type="scientific">Paracoccus simplex</name>
    <dbReference type="NCBI Taxonomy" id="2086346"/>
    <lineage>
        <taxon>Bacteria</taxon>
        <taxon>Pseudomonadati</taxon>
        <taxon>Pseudomonadota</taxon>
        <taxon>Alphaproteobacteria</taxon>
        <taxon>Rhodobacterales</taxon>
        <taxon>Paracoccaceae</taxon>
        <taxon>Paracoccus</taxon>
    </lineage>
</organism>
<dbReference type="EMBL" id="JBHRXE010000033">
    <property type="protein sequence ID" value="MFC3570134.1"/>
    <property type="molecule type" value="Genomic_DNA"/>
</dbReference>
<proteinExistence type="predicted"/>
<feature type="chain" id="PRO_5045809335" description="Cytochrome c domain-containing protein" evidence="1">
    <location>
        <begin position="31"/>
        <end position="458"/>
    </location>
</feature>
<dbReference type="Proteomes" id="UP001595596">
    <property type="component" value="Unassembled WGS sequence"/>
</dbReference>
<protein>
    <recommendedName>
        <fullName evidence="4">Cytochrome c domain-containing protein</fullName>
    </recommendedName>
</protein>
<evidence type="ECO:0008006" key="4">
    <source>
        <dbReference type="Google" id="ProtNLM"/>
    </source>
</evidence>
<sequence length="458" mass="50280">MRQSFSCRLADYPVLVAAAAWIVLSGAAWAQDPLASNNGLYPSDNWRGRFLLANLDYPEQPEQKGWPFRETAGPLSQETAPEYARRLKAYLGLTLGTLVDSPDDWDPVKAGWYDMVWSGEGTVAGGVTDPTSGREALMNTYSGQIMPAVTFPEGQAPQGPVQNHAVIYYNAPAAAMLGRVWANLYAPNLKAVSFPEGSVVTKVEAVTNTPEDWPVLENTSVWHVFRPTTEDQLAGGPNLRPHVLPVRPLQMAVRVKDSAAAPGSGWVFAVFVYDKDAPGLSAWERFVPLGLQWGNDPEVTGPRADRFGRAAIRQSWINPAAPAFTRETFGWGGRLSGPMDVSSRHNVILPSGERYVNDQHVNASSCQSCHGTAEFPRAANLYPSPNRSFPRDDLPFLLYEPGSPDWMRWFQNRPGSEPMTRSAGIVALDYDMALMFAVSAYNEVAGNARLEQETVDVH</sequence>